<keyword evidence="3" id="KW-1185">Reference proteome</keyword>
<name>A0ABR0MKD1_GOSAR</name>
<comment type="caution">
    <text evidence="2">The sequence shown here is derived from an EMBL/GenBank/DDBJ whole genome shotgun (WGS) entry which is preliminary data.</text>
</comment>
<evidence type="ECO:0000313" key="2">
    <source>
        <dbReference type="EMBL" id="KAK5772819.1"/>
    </source>
</evidence>
<dbReference type="PANTHER" id="PTHR48200">
    <property type="entry name" value="PROTEIN, PUTATIVE-RELATED"/>
    <property type="match status" value="1"/>
</dbReference>
<evidence type="ECO:0000259" key="1">
    <source>
        <dbReference type="Pfam" id="PF24924"/>
    </source>
</evidence>
<dbReference type="EMBL" id="JARKNE010000013">
    <property type="protein sequence ID" value="KAK5772819.1"/>
    <property type="molecule type" value="Genomic_DNA"/>
</dbReference>
<proteinExistence type="predicted"/>
<dbReference type="Pfam" id="PF24924">
    <property type="entry name" value="DUF7745"/>
    <property type="match status" value="1"/>
</dbReference>
<dbReference type="InterPro" id="IPR056647">
    <property type="entry name" value="DUF7745"/>
</dbReference>
<evidence type="ECO:0000313" key="3">
    <source>
        <dbReference type="Proteomes" id="UP001358586"/>
    </source>
</evidence>
<organism evidence="2 3">
    <name type="scientific">Gossypium arboreum</name>
    <name type="common">Tree cotton</name>
    <name type="synonym">Gossypium nanking</name>
    <dbReference type="NCBI Taxonomy" id="29729"/>
    <lineage>
        <taxon>Eukaryota</taxon>
        <taxon>Viridiplantae</taxon>
        <taxon>Streptophyta</taxon>
        <taxon>Embryophyta</taxon>
        <taxon>Tracheophyta</taxon>
        <taxon>Spermatophyta</taxon>
        <taxon>Magnoliopsida</taxon>
        <taxon>eudicotyledons</taxon>
        <taxon>Gunneridae</taxon>
        <taxon>Pentapetalae</taxon>
        <taxon>rosids</taxon>
        <taxon>malvids</taxon>
        <taxon>Malvales</taxon>
        <taxon>Malvaceae</taxon>
        <taxon>Malvoideae</taxon>
        <taxon>Gossypium</taxon>
    </lineage>
</organism>
<gene>
    <name evidence="2" type="ORF">PVK06_049116</name>
</gene>
<dbReference type="PANTHER" id="PTHR48200:SF1">
    <property type="entry name" value="AMINOTRANSFERASE-LIKE PLANT MOBILE DOMAIN-CONTAINING PROTEIN"/>
    <property type="match status" value="1"/>
</dbReference>
<protein>
    <recommendedName>
        <fullName evidence="1">DUF7745 domain-containing protein</fullName>
    </recommendedName>
</protein>
<feature type="domain" description="DUF7745" evidence="1">
    <location>
        <begin position="54"/>
        <end position="113"/>
    </location>
</feature>
<dbReference type="Proteomes" id="UP001358586">
    <property type="component" value="Chromosome 13"/>
</dbReference>
<accession>A0ABR0MKD1</accession>
<sequence>MVLIHVQLLNRELVMEKGLDKGEDNAAIRIWSERTQQEKDDSLTEGCQSGYALFRALVQHWNPSYSYFTFGRIDLVPIIEEYTALIRCLRIQANKAYSRVANVPTFLKKLMSITGMSEEWVAT</sequence>
<reference evidence="2 3" key="1">
    <citation type="submission" date="2023-03" db="EMBL/GenBank/DDBJ databases">
        <title>WGS of Gossypium arboreum.</title>
        <authorList>
            <person name="Yu D."/>
        </authorList>
    </citation>
    <scope>NUCLEOTIDE SEQUENCE [LARGE SCALE GENOMIC DNA]</scope>
    <source>
        <tissue evidence="2">Leaf</tissue>
    </source>
</reference>